<dbReference type="Proteomes" id="UP000743370">
    <property type="component" value="Unassembled WGS sequence"/>
</dbReference>
<evidence type="ECO:0000313" key="2">
    <source>
        <dbReference type="EMBL" id="KAG2376802.1"/>
    </source>
</evidence>
<dbReference type="EMBL" id="JABFOF010000010">
    <property type="protein sequence ID" value="KAG2376802.1"/>
    <property type="molecule type" value="Genomic_DNA"/>
</dbReference>
<comment type="caution">
    <text evidence="2">The sequence shown here is derived from an EMBL/GenBank/DDBJ whole genome shotgun (WGS) entry which is preliminary data.</text>
</comment>
<gene>
    <name evidence="2" type="ORF">HKW66_Vig0173750</name>
</gene>
<accession>A0A8T0JPH3</accession>
<dbReference type="AlphaFoldDB" id="A0A8T0JPH3"/>
<evidence type="ECO:0000313" key="3">
    <source>
        <dbReference type="Proteomes" id="UP000743370"/>
    </source>
</evidence>
<protein>
    <submittedName>
        <fullName evidence="2">Uncharacterized protein</fullName>
    </submittedName>
</protein>
<proteinExistence type="predicted"/>
<evidence type="ECO:0000256" key="1">
    <source>
        <dbReference type="SAM" id="MobiDB-lite"/>
    </source>
</evidence>
<reference evidence="2 3" key="1">
    <citation type="submission" date="2020-05" db="EMBL/GenBank/DDBJ databases">
        <title>Vigna angularis (adzuki bean) Var. LongXiaoDou No. 4 denovo assembly.</title>
        <authorList>
            <person name="Xiang H."/>
        </authorList>
    </citation>
    <scope>NUCLEOTIDE SEQUENCE [LARGE SCALE GENOMIC DNA]</scope>
    <source>
        <tissue evidence="2">Leaf</tissue>
    </source>
</reference>
<name>A0A8T0JPH3_PHAAN</name>
<feature type="region of interest" description="Disordered" evidence="1">
    <location>
        <begin position="27"/>
        <end position="65"/>
    </location>
</feature>
<organism evidence="2 3">
    <name type="scientific">Phaseolus angularis</name>
    <name type="common">Azuki bean</name>
    <name type="synonym">Vigna angularis</name>
    <dbReference type="NCBI Taxonomy" id="3914"/>
    <lineage>
        <taxon>Eukaryota</taxon>
        <taxon>Viridiplantae</taxon>
        <taxon>Streptophyta</taxon>
        <taxon>Embryophyta</taxon>
        <taxon>Tracheophyta</taxon>
        <taxon>Spermatophyta</taxon>
        <taxon>Magnoliopsida</taxon>
        <taxon>eudicotyledons</taxon>
        <taxon>Gunneridae</taxon>
        <taxon>Pentapetalae</taxon>
        <taxon>rosids</taxon>
        <taxon>fabids</taxon>
        <taxon>Fabales</taxon>
        <taxon>Fabaceae</taxon>
        <taxon>Papilionoideae</taxon>
        <taxon>50 kb inversion clade</taxon>
        <taxon>NPAAA clade</taxon>
        <taxon>indigoferoid/millettioid clade</taxon>
        <taxon>Phaseoleae</taxon>
        <taxon>Vigna</taxon>
    </lineage>
</organism>
<feature type="compositionally biased region" description="Basic and acidic residues" evidence="1">
    <location>
        <begin position="27"/>
        <end position="40"/>
    </location>
</feature>
<sequence length="138" mass="16233">MNCKGGKSCWKSEEGMKEKQYFCERRKDDEVRVEGREKVPPCRHKNPKPTTCKPRAEEPPSSPSNRAVIVERENQSHYYKLVYMHQNTRFCYEGMVEKKIPLFASSDYQSAMDTRPKPWKTLSINLTQEVELRKLFGI</sequence>